<dbReference type="InterPro" id="IPR036390">
    <property type="entry name" value="WH_DNA-bd_sf"/>
</dbReference>
<feature type="non-terminal residue" evidence="2">
    <location>
        <position position="1"/>
    </location>
</feature>
<accession>X0URK5</accession>
<dbReference type="Pfam" id="PF03551">
    <property type="entry name" value="PadR"/>
    <property type="match status" value="1"/>
</dbReference>
<protein>
    <recommendedName>
        <fullName evidence="1">Transcription regulator PadR N-terminal domain-containing protein</fullName>
    </recommendedName>
</protein>
<dbReference type="InterPro" id="IPR005149">
    <property type="entry name" value="Tscrpt_reg_PadR_N"/>
</dbReference>
<name>X0URK5_9ZZZZ</name>
<organism evidence="2">
    <name type="scientific">marine sediment metagenome</name>
    <dbReference type="NCBI Taxonomy" id="412755"/>
    <lineage>
        <taxon>unclassified sequences</taxon>
        <taxon>metagenomes</taxon>
        <taxon>ecological metagenomes</taxon>
    </lineage>
</organism>
<dbReference type="InterPro" id="IPR036388">
    <property type="entry name" value="WH-like_DNA-bd_sf"/>
</dbReference>
<dbReference type="SUPFAM" id="SSF46785">
    <property type="entry name" value="Winged helix' DNA-binding domain"/>
    <property type="match status" value="1"/>
</dbReference>
<comment type="caution">
    <text evidence="2">The sequence shown here is derived from an EMBL/GenBank/DDBJ whole genome shotgun (WGS) entry which is preliminary data.</text>
</comment>
<gene>
    <name evidence="2" type="ORF">S01H1_34344</name>
</gene>
<feature type="domain" description="Transcription regulator PadR N-terminal" evidence="1">
    <location>
        <begin position="2"/>
        <end position="63"/>
    </location>
</feature>
<dbReference type="PANTHER" id="PTHR43252:SF2">
    <property type="entry name" value="TRANSCRIPTION REGULATOR, PADR-LIKE FAMILY"/>
    <property type="match status" value="1"/>
</dbReference>
<dbReference type="AlphaFoldDB" id="X0URK5"/>
<sequence length="156" mass="18917">KEPKYGYEMLKIFREEFEDHWELKTGTFYPALRRLESRGFVKTELKDGKEFYSLTKKGKTLLDQCGKRFERESNLSDRYFRTVIKWMPPSFRDRIFEIIQTMSSERINLYANLPHFFKDLDRDKKLEVLQNIRSLLRTHLDTVEELYQETLEEDAS</sequence>
<dbReference type="EMBL" id="BARS01021377">
    <property type="protein sequence ID" value="GAG02913.1"/>
    <property type="molecule type" value="Genomic_DNA"/>
</dbReference>
<dbReference type="PANTHER" id="PTHR43252">
    <property type="entry name" value="TRANSCRIPTIONAL REGULATOR YQJI"/>
    <property type="match status" value="1"/>
</dbReference>
<proteinExistence type="predicted"/>
<evidence type="ECO:0000259" key="1">
    <source>
        <dbReference type="Pfam" id="PF03551"/>
    </source>
</evidence>
<evidence type="ECO:0000313" key="2">
    <source>
        <dbReference type="EMBL" id="GAG02913.1"/>
    </source>
</evidence>
<reference evidence="2" key="1">
    <citation type="journal article" date="2014" name="Front. Microbiol.">
        <title>High frequency of phylogenetically diverse reductive dehalogenase-homologous genes in deep subseafloor sedimentary metagenomes.</title>
        <authorList>
            <person name="Kawai M."/>
            <person name="Futagami T."/>
            <person name="Toyoda A."/>
            <person name="Takaki Y."/>
            <person name="Nishi S."/>
            <person name="Hori S."/>
            <person name="Arai W."/>
            <person name="Tsubouchi T."/>
            <person name="Morono Y."/>
            <person name="Uchiyama I."/>
            <person name="Ito T."/>
            <person name="Fujiyama A."/>
            <person name="Inagaki F."/>
            <person name="Takami H."/>
        </authorList>
    </citation>
    <scope>NUCLEOTIDE SEQUENCE</scope>
    <source>
        <strain evidence="2">Expedition CK06-06</strain>
    </source>
</reference>
<dbReference type="Gene3D" id="1.10.10.10">
    <property type="entry name" value="Winged helix-like DNA-binding domain superfamily/Winged helix DNA-binding domain"/>
    <property type="match status" value="1"/>
</dbReference>